<dbReference type="SUPFAM" id="SSF54001">
    <property type="entry name" value="Cysteine proteinases"/>
    <property type="match status" value="1"/>
</dbReference>
<dbReference type="InterPro" id="IPR002931">
    <property type="entry name" value="Transglutaminase-like"/>
</dbReference>
<proteinExistence type="predicted"/>
<evidence type="ECO:0000256" key="1">
    <source>
        <dbReference type="SAM" id="Phobius"/>
    </source>
</evidence>
<gene>
    <name evidence="3" type="ORF">E7272_10735</name>
</gene>
<reference evidence="3" key="1">
    <citation type="submission" date="2019-04" db="EMBL/GenBank/DDBJ databases">
        <title>Evolution of Biomass-Degrading Anaerobic Consortia Revealed by Metagenomics.</title>
        <authorList>
            <person name="Peng X."/>
        </authorList>
    </citation>
    <scope>NUCLEOTIDE SEQUENCE</scope>
    <source>
        <strain evidence="3">SIG311</strain>
    </source>
</reference>
<dbReference type="InterPro" id="IPR052557">
    <property type="entry name" value="CAP/Cytokinesis_protein"/>
</dbReference>
<feature type="transmembrane region" description="Helical" evidence="1">
    <location>
        <begin position="12"/>
        <end position="37"/>
    </location>
</feature>
<dbReference type="EMBL" id="SVER01000029">
    <property type="protein sequence ID" value="MBE5920304.1"/>
    <property type="molecule type" value="Genomic_DNA"/>
</dbReference>
<sequence>MCRRGLILRRLLRFLLNLLTTSMIALGIFLGVCLMLDTKNTKSIQSTIKNSMIGDAVIVESVSYDRYAYQQLSEAEKLTYDQVYDCIINFKNRITLSTKDKDVLANAYEAVMADYGNLFWINGYQYNTYTNNNKVVGLEFEPKYSMTEEQKDVYQAKIDAVVEDWLSGISESASDYDKALYVFETLINKVEYNKDSEENQNILSVFLYQSTVCQGYADAVWYLLDQLGIKSTIITGTANNESHAWNLVYLDDAYYYMDVTWGNSKYLDSNNDTSGRINYAYLAMTTEEISQNHVITSSFEVPECLSNADNYYVHEGLYYDWFGVDSIGQKLNQSYMSGDDEISLKFSNTDLYSRVIAYFFDEKHISDYCPDLPSVYYLLDEVSNVITVKWN</sequence>
<evidence type="ECO:0000313" key="4">
    <source>
        <dbReference type="Proteomes" id="UP000766246"/>
    </source>
</evidence>
<dbReference type="AlphaFoldDB" id="A0A927U8K5"/>
<keyword evidence="1" id="KW-1133">Transmembrane helix</keyword>
<dbReference type="PANTHER" id="PTHR46333:SF2">
    <property type="entry name" value="CYTOKINESIS PROTEIN 3"/>
    <property type="match status" value="1"/>
</dbReference>
<keyword evidence="1" id="KW-0812">Transmembrane</keyword>
<dbReference type="PANTHER" id="PTHR46333">
    <property type="entry name" value="CYTOKINESIS PROTEIN 3"/>
    <property type="match status" value="1"/>
</dbReference>
<evidence type="ECO:0000313" key="3">
    <source>
        <dbReference type="EMBL" id="MBE5920304.1"/>
    </source>
</evidence>
<feature type="domain" description="Transglutaminase-like" evidence="2">
    <location>
        <begin position="205"/>
        <end position="261"/>
    </location>
</feature>
<protein>
    <recommendedName>
        <fullName evidence="2">Transglutaminase-like domain-containing protein</fullName>
    </recommendedName>
</protein>
<dbReference type="GO" id="GO:0005737">
    <property type="term" value="C:cytoplasm"/>
    <property type="evidence" value="ECO:0007669"/>
    <property type="project" value="TreeGrafter"/>
</dbReference>
<keyword evidence="1" id="KW-0472">Membrane</keyword>
<name>A0A927U8K5_9FIRM</name>
<organism evidence="3 4">
    <name type="scientific">Pseudobutyrivibrio ruminis</name>
    <dbReference type="NCBI Taxonomy" id="46206"/>
    <lineage>
        <taxon>Bacteria</taxon>
        <taxon>Bacillati</taxon>
        <taxon>Bacillota</taxon>
        <taxon>Clostridia</taxon>
        <taxon>Lachnospirales</taxon>
        <taxon>Lachnospiraceae</taxon>
        <taxon>Pseudobutyrivibrio</taxon>
    </lineage>
</organism>
<dbReference type="InterPro" id="IPR038765">
    <property type="entry name" value="Papain-like_cys_pep_sf"/>
</dbReference>
<evidence type="ECO:0000259" key="2">
    <source>
        <dbReference type="SMART" id="SM00460"/>
    </source>
</evidence>
<dbReference type="Pfam" id="PF01841">
    <property type="entry name" value="Transglut_core"/>
    <property type="match status" value="1"/>
</dbReference>
<dbReference type="Gene3D" id="3.10.620.30">
    <property type="match status" value="1"/>
</dbReference>
<dbReference type="SMART" id="SM00460">
    <property type="entry name" value="TGc"/>
    <property type="match status" value="1"/>
</dbReference>
<dbReference type="Proteomes" id="UP000766246">
    <property type="component" value="Unassembled WGS sequence"/>
</dbReference>
<comment type="caution">
    <text evidence="3">The sequence shown here is derived from an EMBL/GenBank/DDBJ whole genome shotgun (WGS) entry which is preliminary data.</text>
</comment>
<accession>A0A927U8K5</accession>